<keyword evidence="4" id="KW-1185">Reference proteome</keyword>
<dbReference type="RefSeq" id="WP_382392779.1">
    <property type="nucleotide sequence ID" value="NZ_JBHTCQ010000001.1"/>
</dbReference>
<dbReference type="EMBL" id="JBHTCQ010000001">
    <property type="protein sequence ID" value="MFC7404924.1"/>
    <property type="molecule type" value="Genomic_DNA"/>
</dbReference>
<evidence type="ECO:0000313" key="4">
    <source>
        <dbReference type="Proteomes" id="UP001596455"/>
    </source>
</evidence>
<feature type="compositionally biased region" description="Basic and acidic residues" evidence="1">
    <location>
        <begin position="1"/>
        <end position="12"/>
    </location>
</feature>
<evidence type="ECO:0000256" key="1">
    <source>
        <dbReference type="SAM" id="MobiDB-lite"/>
    </source>
</evidence>
<reference evidence="4" key="1">
    <citation type="journal article" date="2019" name="Int. J. Syst. Evol. Microbiol.">
        <title>The Global Catalogue of Microorganisms (GCM) 10K type strain sequencing project: providing services to taxonomists for standard genome sequencing and annotation.</title>
        <authorList>
            <consortium name="The Broad Institute Genomics Platform"/>
            <consortium name="The Broad Institute Genome Sequencing Center for Infectious Disease"/>
            <person name="Wu L."/>
            <person name="Ma J."/>
        </authorList>
    </citation>
    <scope>NUCLEOTIDE SEQUENCE [LARGE SCALE GENOMIC DNA]</scope>
    <source>
        <strain evidence="4">JCM 1490</strain>
    </source>
</reference>
<accession>A0ABW2Q7C0</accession>
<sequence length="151" mass="15773">MTVPAEEHDERGAAPGGGSAVDPAIMAARYGRTRTSRRTVVLAAILATLVVGAGLGVQAANLTRPSVMTDDLGFTVHDATRTTVRFAVRTEPGTTVRCALVALNTNHTQVGYREVEIGPSPEQTTSHVVDVTTTELATTGSVEECSIIDSP</sequence>
<comment type="caution">
    <text evidence="3">The sequence shown here is derived from an EMBL/GenBank/DDBJ whole genome shotgun (WGS) entry which is preliminary data.</text>
</comment>
<name>A0ABW2Q7C0_9MICO</name>
<feature type="transmembrane region" description="Helical" evidence="2">
    <location>
        <begin position="39"/>
        <end position="60"/>
    </location>
</feature>
<proteinExistence type="predicted"/>
<feature type="region of interest" description="Disordered" evidence="1">
    <location>
        <begin position="1"/>
        <end position="20"/>
    </location>
</feature>
<protein>
    <submittedName>
        <fullName evidence="3">DUF4307 domain-containing protein</fullName>
    </submittedName>
</protein>
<keyword evidence="2" id="KW-0812">Transmembrane</keyword>
<dbReference type="InterPro" id="IPR025443">
    <property type="entry name" value="DUF4307"/>
</dbReference>
<evidence type="ECO:0000313" key="3">
    <source>
        <dbReference type="EMBL" id="MFC7404924.1"/>
    </source>
</evidence>
<evidence type="ECO:0000256" key="2">
    <source>
        <dbReference type="SAM" id="Phobius"/>
    </source>
</evidence>
<keyword evidence="2" id="KW-1133">Transmembrane helix</keyword>
<gene>
    <name evidence="3" type="ORF">ACFQQL_07370</name>
</gene>
<keyword evidence="2" id="KW-0472">Membrane</keyword>
<organism evidence="3 4">
    <name type="scientific">Georgenia alba</name>
    <dbReference type="NCBI Taxonomy" id="2233858"/>
    <lineage>
        <taxon>Bacteria</taxon>
        <taxon>Bacillati</taxon>
        <taxon>Actinomycetota</taxon>
        <taxon>Actinomycetes</taxon>
        <taxon>Micrococcales</taxon>
        <taxon>Bogoriellaceae</taxon>
        <taxon>Georgenia</taxon>
    </lineage>
</organism>
<dbReference type="Proteomes" id="UP001596455">
    <property type="component" value="Unassembled WGS sequence"/>
</dbReference>
<dbReference type="Pfam" id="PF14155">
    <property type="entry name" value="DUF4307"/>
    <property type="match status" value="1"/>
</dbReference>